<feature type="binding site" evidence="3 4">
    <location>
        <position position="265"/>
    </location>
    <ligand>
        <name>Zn(2+)</name>
        <dbReference type="ChEBI" id="CHEBI:29105"/>
    </ligand>
</feature>
<feature type="binding site" evidence="3 4">
    <location>
        <position position="264"/>
    </location>
    <ligand>
        <name>Zn(2+)</name>
        <dbReference type="ChEBI" id="CHEBI:29105"/>
    </ligand>
</feature>
<keyword evidence="7" id="KW-1185">Reference proteome</keyword>
<dbReference type="PIRSF" id="PIRSF037505">
    <property type="entry name" value="Betaine_HMT"/>
    <property type="match status" value="1"/>
</dbReference>
<dbReference type="GO" id="GO:0032259">
    <property type="term" value="P:methylation"/>
    <property type="evidence" value="ECO:0007669"/>
    <property type="project" value="UniProtKB-KW"/>
</dbReference>
<dbReference type="EMBL" id="CP000246">
    <property type="protein sequence ID" value="ABG84588.1"/>
    <property type="molecule type" value="Genomic_DNA"/>
</dbReference>
<keyword evidence="2 4" id="KW-0808">Transferase</keyword>
<evidence type="ECO:0000313" key="6">
    <source>
        <dbReference type="EMBL" id="ABG84588.1"/>
    </source>
</evidence>
<evidence type="ECO:0000256" key="4">
    <source>
        <dbReference type="PROSITE-ProRule" id="PRU00333"/>
    </source>
</evidence>
<dbReference type="InterPro" id="IPR017226">
    <property type="entry name" value="BHMT-like"/>
</dbReference>
<feature type="binding site" evidence="3 4">
    <location>
        <position position="200"/>
    </location>
    <ligand>
        <name>Zn(2+)</name>
        <dbReference type="ChEBI" id="CHEBI:29105"/>
    </ligand>
</feature>
<protein>
    <submittedName>
        <fullName evidence="6">Homocysteine S-methyltransferase family protein</fullName>
    </submittedName>
</protein>
<name>A0A0H2YU53_CLOP1</name>
<dbReference type="GO" id="GO:0008168">
    <property type="term" value="F:methyltransferase activity"/>
    <property type="evidence" value="ECO:0007669"/>
    <property type="project" value="UniProtKB-UniRule"/>
</dbReference>
<feature type="domain" description="Hcy-binding" evidence="5">
    <location>
        <begin position="1"/>
        <end position="279"/>
    </location>
</feature>
<dbReference type="HOGENOM" id="CLU_004914_3_0_9"/>
<dbReference type="PaxDb" id="195103-CPF_1670"/>
<dbReference type="RefSeq" id="WP_011590832.1">
    <property type="nucleotide sequence ID" value="NC_008261.1"/>
</dbReference>
<reference evidence="6 7" key="1">
    <citation type="journal article" date="2006" name="Genome Res.">
        <title>Skewed genomic variability in strains of the toxigenic bacterial pathogen, Clostridium perfringens.</title>
        <authorList>
            <person name="Myers G.S."/>
            <person name="Rasko D.A."/>
            <person name="Cheung J.K."/>
            <person name="Ravel J."/>
            <person name="Seshadri R."/>
            <person name="Deboy R.T."/>
            <person name="Ren Q."/>
            <person name="Varga J."/>
            <person name="Awad M.M."/>
            <person name="Brinkac L.M."/>
            <person name="Daugherty S.C."/>
            <person name="Haft D.H."/>
            <person name="Dodson R.J."/>
            <person name="Madupu R."/>
            <person name="Nelson W.C."/>
            <person name="Rosovitz M.J."/>
            <person name="Sullivan S.A."/>
            <person name="Khouri H."/>
            <person name="Dimitrov G.I."/>
            <person name="Watkins K.L."/>
            <person name="Mulligan S."/>
            <person name="Benton J."/>
            <person name="Radune D."/>
            <person name="Fisher D.J."/>
            <person name="Atkins H.S."/>
            <person name="Hiscox T."/>
            <person name="Jost B.H."/>
            <person name="Billington S.J."/>
            <person name="Songer J.G."/>
            <person name="McClane B.A."/>
            <person name="Titball R.W."/>
            <person name="Rood J.I."/>
            <person name="Melville S.B."/>
            <person name="Paulsen I.T."/>
        </authorList>
    </citation>
    <scope>NUCLEOTIDE SEQUENCE [LARGE SCALE GENOMIC DNA]</scope>
    <source>
        <strain evidence="7">ATCC 13124 / DSM 756 / JCM 1290 / NCIMB 6125 / NCTC 8237 / S 107 / Type A</strain>
    </source>
</reference>
<sequence length="279" mass="30850">MKNLDLKNGVIIADGAMGTRIMELGVNLKDTPSELLNIKKPELIEKIHREYIESGANLILSNTFMCNIINAKRNNYNLEEVVGAGIHIAKKACGDGGLVALDIGPLSYYIEENDSSFKEIVYENTERIINASKDKFDLVIFETLGSLKEGEFAVKKAKTLTDKKVICSFTLAYKKDIPNFIKNMVSTLEPLGVDALGINCTGYEEILIALDILKENINLPIMIKANLGIPKKVGEELVYDKTLEEFKNLSKRALEKGVNIIGGCCGTTPEYIRAICNLK</sequence>
<dbReference type="PANTHER" id="PTHR11103:SF18">
    <property type="entry name" value="SLR1189 PROTEIN"/>
    <property type="match status" value="1"/>
</dbReference>
<accession>A0A0H2YU53</accession>
<dbReference type="GO" id="GO:0008270">
    <property type="term" value="F:zinc ion binding"/>
    <property type="evidence" value="ECO:0007669"/>
    <property type="project" value="InterPro"/>
</dbReference>
<evidence type="ECO:0000259" key="5">
    <source>
        <dbReference type="PROSITE" id="PS50970"/>
    </source>
</evidence>
<dbReference type="Pfam" id="PF02574">
    <property type="entry name" value="S-methyl_trans"/>
    <property type="match status" value="1"/>
</dbReference>
<evidence type="ECO:0000256" key="1">
    <source>
        <dbReference type="ARBA" id="ARBA00022603"/>
    </source>
</evidence>
<evidence type="ECO:0000313" key="7">
    <source>
        <dbReference type="Proteomes" id="UP000001823"/>
    </source>
</evidence>
<comment type="cofactor">
    <cofactor evidence="3">
        <name>Zn(2+)</name>
        <dbReference type="ChEBI" id="CHEBI:29105"/>
    </cofactor>
    <text evidence="3">Binds 1 zinc ion per subunit.</text>
</comment>
<dbReference type="PROSITE" id="PS50970">
    <property type="entry name" value="HCY"/>
    <property type="match status" value="1"/>
</dbReference>
<gene>
    <name evidence="6" type="ordered locus">CPF_1670</name>
</gene>
<dbReference type="SUPFAM" id="SSF82282">
    <property type="entry name" value="Homocysteine S-methyltransferase"/>
    <property type="match status" value="1"/>
</dbReference>
<keyword evidence="1 4" id="KW-0489">Methyltransferase</keyword>
<keyword evidence="3 4" id="KW-0862">Zinc</keyword>
<dbReference type="AlphaFoldDB" id="A0A0H2YU53"/>
<dbReference type="InterPro" id="IPR003726">
    <property type="entry name" value="HCY_dom"/>
</dbReference>
<dbReference type="GO" id="GO:0009086">
    <property type="term" value="P:methionine biosynthetic process"/>
    <property type="evidence" value="ECO:0007669"/>
    <property type="project" value="InterPro"/>
</dbReference>
<dbReference type="eggNOG" id="COG0646">
    <property type="taxonomic scope" value="Bacteria"/>
</dbReference>
<keyword evidence="3 4" id="KW-0479">Metal-binding</keyword>
<dbReference type="Proteomes" id="UP000001823">
    <property type="component" value="Chromosome"/>
</dbReference>
<dbReference type="KEGG" id="cpf:CPF_1670"/>
<dbReference type="Gene3D" id="3.20.20.330">
    <property type="entry name" value="Homocysteine-binding-like domain"/>
    <property type="match status" value="1"/>
</dbReference>
<dbReference type="STRING" id="195103.CPF_1670"/>
<dbReference type="PANTHER" id="PTHR11103">
    <property type="entry name" value="SLR1189 PROTEIN"/>
    <property type="match status" value="1"/>
</dbReference>
<dbReference type="InterPro" id="IPR036589">
    <property type="entry name" value="HCY_dom_sf"/>
</dbReference>
<organism evidence="6 7">
    <name type="scientific">Clostridium perfringens (strain ATCC 13124 / DSM 756 / JCM 1290 / NCIMB 6125 / NCTC 8237 / Type A)</name>
    <dbReference type="NCBI Taxonomy" id="195103"/>
    <lineage>
        <taxon>Bacteria</taxon>
        <taxon>Bacillati</taxon>
        <taxon>Bacillota</taxon>
        <taxon>Clostridia</taxon>
        <taxon>Eubacteriales</taxon>
        <taxon>Clostridiaceae</taxon>
        <taxon>Clostridium</taxon>
    </lineage>
</organism>
<evidence type="ECO:0000256" key="3">
    <source>
        <dbReference type="PIRSR" id="PIRSR037505-2"/>
    </source>
</evidence>
<evidence type="ECO:0000256" key="2">
    <source>
        <dbReference type="ARBA" id="ARBA00022679"/>
    </source>
</evidence>
<proteinExistence type="predicted"/>